<dbReference type="EMBL" id="FQZC01000003">
    <property type="protein sequence ID" value="SHJ45464.1"/>
    <property type="molecule type" value="Genomic_DNA"/>
</dbReference>
<name>A0ABY1IME2_9HYPH</name>
<dbReference type="InterPro" id="IPR023214">
    <property type="entry name" value="HAD_sf"/>
</dbReference>
<dbReference type="Pfam" id="PF00702">
    <property type="entry name" value="Hydrolase"/>
    <property type="match status" value="1"/>
</dbReference>
<evidence type="ECO:0000313" key="2">
    <source>
        <dbReference type="EMBL" id="SHJ45464.1"/>
    </source>
</evidence>
<sequence>MLQINSLGGLFSAESIERTLAPFQAISFDVFDTLLHRLVASPHDVFHIIERRYGIGGFAERRIQAEIDARSRGRSRFGSEETSIGEIYESFGLSETETLRGIEREIDVERSLLRPSPRGVAIYKAAKRLGKITIAVSDMYLSSDVIRHLLECNGIFVDFVMSSSDHRQQNIGKYNGKIFPIAAQQCGVEPGRMIHFGDNWQSDFVQATKAGLAAIHMTTNLHELFTDTRLNLHSIHLIDRAKTPEGAVVLGALAHRHAHGYLGLPFDECKAVSYFYGGLVALGLIKRIEEVVARHGIRKLLLLTRDGFAIADYLTAYGFDACSYDVVYSSRRMCLVPLLTRKEWWVLPMLFPRRHEAVYDLHVELQRLNLADVANITNFVTNDWDEFVRHLEREVPWEALVGDETDVYRDYLRSVIGATPIDAVAIVDVGWGLNSHRAIESILGQRLHGIYCGTHAHAYHTDLIDGSLFLHGQPSDRTERLMGAVEVLELFFSDASPSAIRMERRGPDGLFSPVLHDRDPEDMSRDIYVRHVQRGIRTFLQDVKPFSGEMDTSVVTDLAAEVMGNIAVNPTPGEYGTIGKIPHAREIGASRHSPISNWWRPPSHNAPPTPPEPSASGDVRPSLRVAARLAVSAVLGAKNARYLTRFVTGRIK</sequence>
<evidence type="ECO:0000313" key="3">
    <source>
        <dbReference type="Proteomes" id="UP000184290"/>
    </source>
</evidence>
<gene>
    <name evidence="2" type="ORF">SAMN02745911_2539</name>
</gene>
<feature type="region of interest" description="Disordered" evidence="1">
    <location>
        <begin position="593"/>
        <end position="619"/>
    </location>
</feature>
<dbReference type="Gene3D" id="1.10.150.400">
    <property type="match status" value="1"/>
</dbReference>
<proteinExistence type="predicted"/>
<keyword evidence="3" id="KW-1185">Reference proteome</keyword>
<keyword evidence="2" id="KW-0378">Hydrolase</keyword>
<organism evidence="2 3">
    <name type="scientific">Aureimonas altamirensis DSM 21988</name>
    <dbReference type="NCBI Taxonomy" id="1121026"/>
    <lineage>
        <taxon>Bacteria</taxon>
        <taxon>Pseudomonadati</taxon>
        <taxon>Pseudomonadota</taxon>
        <taxon>Alphaproteobacteria</taxon>
        <taxon>Hyphomicrobiales</taxon>
        <taxon>Aurantimonadaceae</taxon>
        <taxon>Aureimonas</taxon>
    </lineage>
</organism>
<feature type="compositionally biased region" description="Pro residues" evidence="1">
    <location>
        <begin position="604"/>
        <end position="613"/>
    </location>
</feature>
<dbReference type="Gene3D" id="3.40.50.1000">
    <property type="entry name" value="HAD superfamily/HAD-like"/>
    <property type="match status" value="1"/>
</dbReference>
<reference evidence="2 3" key="1">
    <citation type="submission" date="2016-11" db="EMBL/GenBank/DDBJ databases">
        <authorList>
            <person name="Varghese N."/>
            <person name="Submissions S."/>
        </authorList>
    </citation>
    <scope>NUCLEOTIDE SEQUENCE [LARGE SCALE GENOMIC DNA]</scope>
    <source>
        <strain evidence="2 3">DSM 21988</strain>
    </source>
</reference>
<protein>
    <submittedName>
        <fullName evidence="2">Predicted hydrolase, HAD superfamily</fullName>
    </submittedName>
</protein>
<dbReference type="RefSeq" id="WP_060607354.1">
    <property type="nucleotide sequence ID" value="NZ_FQZC01000003.1"/>
</dbReference>
<comment type="caution">
    <text evidence="2">The sequence shown here is derived from an EMBL/GenBank/DDBJ whole genome shotgun (WGS) entry which is preliminary data.</text>
</comment>
<dbReference type="GO" id="GO:0016787">
    <property type="term" value="F:hydrolase activity"/>
    <property type="evidence" value="ECO:0007669"/>
    <property type="project" value="UniProtKB-KW"/>
</dbReference>
<accession>A0ABY1IME2</accession>
<dbReference type="InterPro" id="IPR036412">
    <property type="entry name" value="HAD-like_sf"/>
</dbReference>
<dbReference type="Proteomes" id="UP000184290">
    <property type="component" value="Unassembled WGS sequence"/>
</dbReference>
<dbReference type="SUPFAM" id="SSF56784">
    <property type="entry name" value="HAD-like"/>
    <property type="match status" value="1"/>
</dbReference>
<evidence type="ECO:0000256" key="1">
    <source>
        <dbReference type="SAM" id="MobiDB-lite"/>
    </source>
</evidence>